<evidence type="ECO:0000313" key="3">
    <source>
        <dbReference type="Proteomes" id="UP000265663"/>
    </source>
</evidence>
<dbReference type="GO" id="GO:0004525">
    <property type="term" value="F:ribonuclease III activity"/>
    <property type="evidence" value="ECO:0007669"/>
    <property type="project" value="InterPro"/>
</dbReference>
<organism evidence="2 3">
    <name type="scientific">Pyrenophora seminiperda CCB06</name>
    <dbReference type="NCBI Taxonomy" id="1302712"/>
    <lineage>
        <taxon>Eukaryota</taxon>
        <taxon>Fungi</taxon>
        <taxon>Dikarya</taxon>
        <taxon>Ascomycota</taxon>
        <taxon>Pezizomycotina</taxon>
        <taxon>Dothideomycetes</taxon>
        <taxon>Pleosporomycetidae</taxon>
        <taxon>Pleosporales</taxon>
        <taxon>Pleosporineae</taxon>
        <taxon>Pleosporaceae</taxon>
        <taxon>Pyrenophora</taxon>
    </lineage>
</organism>
<dbReference type="GO" id="GO:0006396">
    <property type="term" value="P:RNA processing"/>
    <property type="evidence" value="ECO:0007669"/>
    <property type="project" value="InterPro"/>
</dbReference>
<dbReference type="CDD" id="cd00593">
    <property type="entry name" value="RIBOc"/>
    <property type="match status" value="1"/>
</dbReference>
<dbReference type="Gene3D" id="1.10.1520.10">
    <property type="entry name" value="Ribonuclease III domain"/>
    <property type="match status" value="1"/>
</dbReference>
<dbReference type="EMBL" id="KE747823">
    <property type="protein sequence ID" value="RMZ69975.1"/>
    <property type="molecule type" value="Genomic_DNA"/>
</dbReference>
<name>A0A3M7M645_9PLEO</name>
<dbReference type="SMART" id="SM00535">
    <property type="entry name" value="RIBOc"/>
    <property type="match status" value="1"/>
</dbReference>
<feature type="domain" description="RNase III" evidence="1">
    <location>
        <begin position="10"/>
        <end position="129"/>
    </location>
</feature>
<dbReference type="PROSITE" id="PS50142">
    <property type="entry name" value="RNASE_3_2"/>
    <property type="match status" value="1"/>
</dbReference>
<sequence length="147" mass="15808">MTEHPVEAILQYHFSSSELLDEALLAAGAAASSKNIEGDVRGNKRLALLGDSVLQEAVLEPWYNSEESTDEGHNRVENLCRNTKLSQVAQRSGISSYITKNPSQSGPVPQETAASTIEALVGAVYLDSGKDISMVKKALEAIGFFRA</sequence>
<dbReference type="SUPFAM" id="SSF69065">
    <property type="entry name" value="RNase III domain-like"/>
    <property type="match status" value="1"/>
</dbReference>
<dbReference type="Pfam" id="PF00636">
    <property type="entry name" value="Ribonuclease_3"/>
    <property type="match status" value="1"/>
</dbReference>
<evidence type="ECO:0000313" key="2">
    <source>
        <dbReference type="EMBL" id="RMZ69975.1"/>
    </source>
</evidence>
<dbReference type="InterPro" id="IPR000999">
    <property type="entry name" value="RNase_III_dom"/>
</dbReference>
<evidence type="ECO:0000259" key="1">
    <source>
        <dbReference type="PROSITE" id="PS50142"/>
    </source>
</evidence>
<reference evidence="2 3" key="1">
    <citation type="journal article" date="2014" name="PLoS ONE">
        <title>De novo Genome Assembly of the Fungal Plant Pathogen Pyrenophora semeniperda.</title>
        <authorList>
            <person name="Soliai M.M."/>
            <person name="Meyer S.E."/>
            <person name="Udall J.A."/>
            <person name="Elzinga D.E."/>
            <person name="Hermansen R.A."/>
            <person name="Bodily P.M."/>
            <person name="Hart A.A."/>
            <person name="Coleman C.E."/>
        </authorList>
    </citation>
    <scope>NUCLEOTIDE SEQUENCE [LARGE SCALE GENOMIC DNA]</scope>
    <source>
        <strain evidence="2 3">CCB06</strain>
        <tissue evidence="2">Mycelium</tissue>
    </source>
</reference>
<accession>A0A3M7M645</accession>
<dbReference type="AlphaFoldDB" id="A0A3M7M645"/>
<gene>
    <name evidence="2" type="ORF">GMOD_00008922</name>
</gene>
<dbReference type="OrthoDB" id="67027at2759"/>
<dbReference type="InterPro" id="IPR036389">
    <property type="entry name" value="RNase_III_sf"/>
</dbReference>
<proteinExistence type="predicted"/>
<protein>
    <submittedName>
        <fullName evidence="2">Rnase iii</fullName>
    </submittedName>
</protein>
<keyword evidence="3" id="KW-1185">Reference proteome</keyword>
<dbReference type="Proteomes" id="UP000265663">
    <property type="component" value="Unassembled WGS sequence"/>
</dbReference>